<dbReference type="OrthoDB" id="843225at2759"/>
<gene>
    <name evidence="2" type="ORF">Amon01_000406900</name>
</gene>
<dbReference type="PANTHER" id="PTHR47815">
    <property type="entry name" value="UNIVERSAL STRESS PROTEIN A FAMILY PROTEIN C25B2.10"/>
    <property type="match status" value="1"/>
</dbReference>
<feature type="compositionally biased region" description="Low complexity" evidence="1">
    <location>
        <begin position="39"/>
        <end position="59"/>
    </location>
</feature>
<evidence type="ECO:0000313" key="2">
    <source>
        <dbReference type="EMBL" id="GMG31945.1"/>
    </source>
</evidence>
<feature type="region of interest" description="Disordered" evidence="1">
    <location>
        <begin position="35"/>
        <end position="61"/>
    </location>
</feature>
<feature type="region of interest" description="Disordered" evidence="1">
    <location>
        <begin position="838"/>
        <end position="967"/>
    </location>
</feature>
<dbReference type="AlphaFoldDB" id="A0A9W6YZU0"/>
<feature type="region of interest" description="Disordered" evidence="1">
    <location>
        <begin position="120"/>
        <end position="231"/>
    </location>
</feature>
<feature type="compositionally biased region" description="Acidic residues" evidence="1">
    <location>
        <begin position="661"/>
        <end position="681"/>
    </location>
</feature>
<dbReference type="PANTHER" id="PTHR47815:SF1">
    <property type="entry name" value="UNIVERSAL STRESS PROTEIN A FAMILY PROTEIN C25B2.10"/>
    <property type="match status" value="1"/>
</dbReference>
<feature type="compositionally biased region" description="Low complexity" evidence="1">
    <location>
        <begin position="884"/>
        <end position="893"/>
    </location>
</feature>
<dbReference type="EMBL" id="BSXU01001876">
    <property type="protein sequence ID" value="GMG31945.1"/>
    <property type="molecule type" value="Genomic_DNA"/>
</dbReference>
<dbReference type="Proteomes" id="UP001165063">
    <property type="component" value="Unassembled WGS sequence"/>
</dbReference>
<feature type="region of interest" description="Disordered" evidence="1">
    <location>
        <begin position="250"/>
        <end position="348"/>
    </location>
</feature>
<reference evidence="2" key="1">
    <citation type="submission" date="2023-04" db="EMBL/GenBank/DDBJ databases">
        <title>Ambrosiozyma monospora NBRC 1965.</title>
        <authorList>
            <person name="Ichikawa N."/>
            <person name="Sato H."/>
            <person name="Tonouchi N."/>
        </authorList>
    </citation>
    <scope>NUCLEOTIDE SEQUENCE</scope>
    <source>
        <strain evidence="2">NBRC 1965</strain>
    </source>
</reference>
<feature type="compositionally biased region" description="Low complexity" evidence="1">
    <location>
        <begin position="174"/>
        <end position="196"/>
    </location>
</feature>
<feature type="region of interest" description="Disordered" evidence="1">
    <location>
        <begin position="633"/>
        <end position="710"/>
    </location>
</feature>
<proteinExistence type="predicted"/>
<sequence length="967" mass="105961">MDMSSQDYFNNLYRMKTSQEKDIRRKASIADQFSTFTMSSQRSNSNSNDTSNTNSPTRSKNIHSLSKTMTHSGHGKFELGSHITTQVYAYKTVKYHHPLPNELTPLTPRQLLKEISDVAHSESAKVPSPRRGHNVRIHYSSCPPPDPTKGVLKNKAGVIEEPNLLEKDEIPVIKSTTDSTTTTTTDTSSKSTNDTTTTDEEKKSSVLSDPSINAEDDLVKPKQVTRKDKKSAGFDTRVSFDTVNIQYISDPASYTDDSDDYDSETGMHISRSSKTRSSLLDGGWGPKSGGRNPSSEDYKKKYGAPQRSASPELSPTGGGHRGRSNSAERSLSPGSSHHNHRLRGSLSPVGREVANAVAANLRKYPSTPIVTHDACTLTKKHTLFDPLYSGKLRPEVPKLPNRSVLCYISGRMHTWVALDWCCNRLLEDGDTLVVIASINPTSKSSLIKKMSNDVFQHNSKLITDDAVRRSPEYTKVACENIMKYILSILNPHKIVKVTIELGVGSTKDVLKDMYGLYMPSIVVTAAKPSLAPSTKSWLTSRITDRLVKNFRVPVIIAPAKNMNVFEKRLFKSLNKRYELLGRDDYEEEAEEKILDEIDQVGKYHLEEQLADLKSKAFGPKMLKKLEQLELDDSSATPLDNKPTLPSTTSDSATGASSSVIDAEDDLDDEDYDSEASEDSEYSTEIQTFDPSEDMSDESDEETYENDAPKLLKKMEFSTQINVYKELTDLKNKGINQDTFKDWLSLVSKEAYLLGIKLAEQAKSGGERAKLVRTMTGAPDGAYGRQKSMLLDDGPVTPPSAPAGRKSMLLFDGVSAYGNASAKPRNSSLKFTEQTHPKYASSLLGPSGTPKIQVTRPPLAPPHGKRNNTAPSGTLPLITKEELAGGNSSSGINGEELKKKKSISLNSSPRGSISGGSSGMGSLFGGGHHHGGLGKARSVSQLRPTGSNSSDKEKKNGGGLFKKFWGKK</sequence>
<keyword evidence="3" id="KW-1185">Reference proteome</keyword>
<feature type="compositionally biased region" description="Low complexity" evidence="1">
    <location>
        <begin position="902"/>
        <end position="911"/>
    </location>
</feature>
<feature type="compositionally biased region" description="Polar residues" evidence="1">
    <location>
        <begin position="324"/>
        <end position="336"/>
    </location>
</feature>
<name>A0A9W6YZU0_AMBMO</name>
<feature type="compositionally biased region" description="Gly residues" evidence="1">
    <location>
        <begin position="912"/>
        <end position="925"/>
    </location>
</feature>
<organism evidence="2 3">
    <name type="scientific">Ambrosiozyma monospora</name>
    <name type="common">Yeast</name>
    <name type="synonym">Endomycopsis monosporus</name>
    <dbReference type="NCBI Taxonomy" id="43982"/>
    <lineage>
        <taxon>Eukaryota</taxon>
        <taxon>Fungi</taxon>
        <taxon>Dikarya</taxon>
        <taxon>Ascomycota</taxon>
        <taxon>Saccharomycotina</taxon>
        <taxon>Pichiomycetes</taxon>
        <taxon>Pichiales</taxon>
        <taxon>Pichiaceae</taxon>
        <taxon>Ambrosiozyma</taxon>
    </lineage>
</organism>
<feature type="compositionally biased region" description="Polar residues" evidence="1">
    <location>
        <begin position="937"/>
        <end position="948"/>
    </location>
</feature>
<evidence type="ECO:0000313" key="3">
    <source>
        <dbReference type="Proteomes" id="UP001165063"/>
    </source>
</evidence>
<feature type="compositionally biased region" description="Acidic residues" evidence="1">
    <location>
        <begin position="690"/>
        <end position="704"/>
    </location>
</feature>
<evidence type="ECO:0000256" key="1">
    <source>
        <dbReference type="SAM" id="MobiDB-lite"/>
    </source>
</evidence>
<accession>A0A9W6YZU0</accession>
<feature type="compositionally biased region" description="Low complexity" evidence="1">
    <location>
        <begin position="646"/>
        <end position="658"/>
    </location>
</feature>
<comment type="caution">
    <text evidence="2">The sequence shown here is derived from an EMBL/GenBank/DDBJ whole genome shotgun (WGS) entry which is preliminary data.</text>
</comment>
<protein>
    <submittedName>
        <fullName evidence="2">Unnamed protein product</fullName>
    </submittedName>
</protein>